<sequence>MPTQPIATWCIKHGYQAYLPIVGSLGATDKRLRFAPLSQHTLLTARTRKHALGMQQPQPSHLLWAQALDVLICPLVAADKAGNRMGMGGGYYDRTLAYRQPGGSGKPLVIGWCYDFQLVARLQRQPWDVPLDGLITPSGVHWFL</sequence>
<accession>A0ABN0VLQ0</accession>
<dbReference type="InterPro" id="IPR002698">
    <property type="entry name" value="FTHF_cligase"/>
</dbReference>
<gene>
    <name evidence="5" type="ORF">GCM10009129_04890</name>
</gene>
<keyword evidence="2 4" id="KW-0547">Nucleotide-binding</keyword>
<organism evidence="5 6">
    <name type="scientific">Psychrobacter aestuarii</name>
    <dbReference type="NCBI Taxonomy" id="556327"/>
    <lineage>
        <taxon>Bacteria</taxon>
        <taxon>Pseudomonadati</taxon>
        <taxon>Pseudomonadota</taxon>
        <taxon>Gammaproteobacteria</taxon>
        <taxon>Moraxellales</taxon>
        <taxon>Moraxellaceae</taxon>
        <taxon>Psychrobacter</taxon>
    </lineage>
</organism>
<dbReference type="InterPro" id="IPR037171">
    <property type="entry name" value="NagB/RpiA_transferase-like"/>
</dbReference>
<keyword evidence="4" id="KW-0460">Magnesium</keyword>
<dbReference type="EMBL" id="BAAAFR010000001">
    <property type="protein sequence ID" value="GAA0310623.1"/>
    <property type="molecule type" value="Genomic_DNA"/>
</dbReference>
<protein>
    <recommendedName>
        <fullName evidence="4">5-formyltetrahydrofolate cyclo-ligase</fullName>
        <ecNumber evidence="4">6.3.3.2</ecNumber>
    </recommendedName>
</protein>
<comment type="cofactor">
    <cofactor evidence="4">
        <name>Mg(2+)</name>
        <dbReference type="ChEBI" id="CHEBI:18420"/>
    </cofactor>
</comment>
<evidence type="ECO:0000256" key="2">
    <source>
        <dbReference type="ARBA" id="ARBA00022741"/>
    </source>
</evidence>
<name>A0ABN0VLQ0_9GAMM</name>
<comment type="catalytic activity">
    <reaction evidence="4">
        <text>(6S)-5-formyl-5,6,7,8-tetrahydrofolate + ATP = (6R)-5,10-methenyltetrahydrofolate + ADP + phosphate</text>
        <dbReference type="Rhea" id="RHEA:10488"/>
        <dbReference type="ChEBI" id="CHEBI:30616"/>
        <dbReference type="ChEBI" id="CHEBI:43474"/>
        <dbReference type="ChEBI" id="CHEBI:57455"/>
        <dbReference type="ChEBI" id="CHEBI:57457"/>
        <dbReference type="ChEBI" id="CHEBI:456216"/>
        <dbReference type="EC" id="6.3.3.2"/>
    </reaction>
</comment>
<dbReference type="Pfam" id="PF01812">
    <property type="entry name" value="5-FTHF_cyc-lig"/>
    <property type="match status" value="1"/>
</dbReference>
<comment type="caution">
    <text evidence="5">The sequence shown here is derived from an EMBL/GenBank/DDBJ whole genome shotgun (WGS) entry which is preliminary data.</text>
</comment>
<keyword evidence="4" id="KW-0479">Metal-binding</keyword>
<evidence type="ECO:0000256" key="1">
    <source>
        <dbReference type="ARBA" id="ARBA00010638"/>
    </source>
</evidence>
<dbReference type="Gene3D" id="3.40.50.10420">
    <property type="entry name" value="NagB/RpiA/CoA transferase-like"/>
    <property type="match status" value="1"/>
</dbReference>
<dbReference type="InterPro" id="IPR024185">
    <property type="entry name" value="FTHF_cligase-like_sf"/>
</dbReference>
<evidence type="ECO:0000256" key="3">
    <source>
        <dbReference type="ARBA" id="ARBA00022840"/>
    </source>
</evidence>
<dbReference type="Proteomes" id="UP001501787">
    <property type="component" value="Unassembled WGS sequence"/>
</dbReference>
<evidence type="ECO:0000256" key="4">
    <source>
        <dbReference type="RuleBase" id="RU361279"/>
    </source>
</evidence>
<dbReference type="NCBIfam" id="TIGR02727">
    <property type="entry name" value="MTHFS_bact"/>
    <property type="match status" value="1"/>
</dbReference>
<evidence type="ECO:0000313" key="5">
    <source>
        <dbReference type="EMBL" id="GAA0310623.1"/>
    </source>
</evidence>
<comment type="similarity">
    <text evidence="1 4">Belongs to the 5-formyltetrahydrofolate cyclo-ligase family.</text>
</comment>
<dbReference type="EC" id="6.3.3.2" evidence="4"/>
<dbReference type="SUPFAM" id="SSF100950">
    <property type="entry name" value="NagB/RpiA/CoA transferase-like"/>
    <property type="match status" value="1"/>
</dbReference>
<keyword evidence="3 4" id="KW-0067">ATP-binding</keyword>
<reference evidence="5 6" key="1">
    <citation type="journal article" date="2019" name="Int. J. Syst. Evol. Microbiol.">
        <title>The Global Catalogue of Microorganisms (GCM) 10K type strain sequencing project: providing services to taxonomists for standard genome sequencing and annotation.</title>
        <authorList>
            <consortium name="The Broad Institute Genomics Platform"/>
            <consortium name="The Broad Institute Genome Sequencing Center for Infectious Disease"/>
            <person name="Wu L."/>
            <person name="Ma J."/>
        </authorList>
    </citation>
    <scope>NUCLEOTIDE SEQUENCE [LARGE SCALE GENOMIC DNA]</scope>
    <source>
        <strain evidence="5 6">JCM 16343</strain>
    </source>
</reference>
<proteinExistence type="inferred from homology"/>
<dbReference type="PANTHER" id="PTHR23407:SF1">
    <property type="entry name" value="5-FORMYLTETRAHYDROFOLATE CYCLO-LIGASE"/>
    <property type="match status" value="1"/>
</dbReference>
<keyword evidence="6" id="KW-1185">Reference proteome</keyword>
<evidence type="ECO:0000313" key="6">
    <source>
        <dbReference type="Proteomes" id="UP001501787"/>
    </source>
</evidence>
<dbReference type="PANTHER" id="PTHR23407">
    <property type="entry name" value="ATPASE INHIBITOR/5-FORMYLTETRAHYDROFOLATE CYCLO-LIGASE"/>
    <property type="match status" value="1"/>
</dbReference>